<gene>
    <name evidence="2" type="ORF">Hypma_005886</name>
</gene>
<feature type="compositionally biased region" description="Polar residues" evidence="1">
    <location>
        <begin position="249"/>
        <end position="259"/>
    </location>
</feature>
<keyword evidence="3" id="KW-1185">Reference proteome</keyword>
<sequence length="358" mass="39686">MSDGRRFVFVYPTGYKFGKAASVTGIYSSMQFCYGGRSRMPFPINIECDTVDNAQHLLSLMQPIADRYHTTPPVKLLSILEGLQEWKNVCSFMDSLTSTFFAVSLGWKIGIFIARAGAEDSLNKSKDQQFRTCDQYSTFHGAYASMATAGQLVFDYIGPGTGPEERSEAPPAPPAAVVQGVIDPPLTPHRRDRSATPGPLHQGPWPNTNPQTPRRPRLLSEVGPRSHSTPSAVHPVQRSGTLHHKHQSTDPFSPSSSGKQPLRYGEATVGQTVTADYDHDHASDNEPNYGSLFYFYLRTHRFNDHAAHSLHAYFQQSQSEEEFIDALQMGRDVEVTSGEASFIFFLMMEHPEGPGDSL</sequence>
<evidence type="ECO:0000256" key="1">
    <source>
        <dbReference type="SAM" id="MobiDB-lite"/>
    </source>
</evidence>
<name>A0A369K7Z7_HYPMA</name>
<dbReference type="Proteomes" id="UP000076154">
    <property type="component" value="Unassembled WGS sequence"/>
</dbReference>
<reference evidence="2" key="1">
    <citation type="submission" date="2018-04" db="EMBL/GenBank/DDBJ databases">
        <title>Whole genome sequencing of Hypsizygus marmoreus.</title>
        <authorList>
            <person name="Choi I.-G."/>
            <person name="Min B."/>
            <person name="Kim J.-G."/>
            <person name="Kim S."/>
            <person name="Oh Y.-L."/>
            <person name="Kong W.-S."/>
            <person name="Park H."/>
            <person name="Jeong J."/>
            <person name="Song E.-S."/>
        </authorList>
    </citation>
    <scope>NUCLEOTIDE SEQUENCE [LARGE SCALE GENOMIC DNA]</scope>
    <source>
        <strain evidence="2">51987-8</strain>
    </source>
</reference>
<dbReference type="EMBL" id="LUEZ02000004">
    <property type="protein sequence ID" value="RDB30731.1"/>
    <property type="molecule type" value="Genomic_DNA"/>
</dbReference>
<organism evidence="2 3">
    <name type="scientific">Hypsizygus marmoreus</name>
    <name type="common">White beech mushroom</name>
    <name type="synonym">Agaricus marmoreus</name>
    <dbReference type="NCBI Taxonomy" id="39966"/>
    <lineage>
        <taxon>Eukaryota</taxon>
        <taxon>Fungi</taxon>
        <taxon>Dikarya</taxon>
        <taxon>Basidiomycota</taxon>
        <taxon>Agaricomycotina</taxon>
        <taxon>Agaricomycetes</taxon>
        <taxon>Agaricomycetidae</taxon>
        <taxon>Agaricales</taxon>
        <taxon>Tricholomatineae</taxon>
        <taxon>Lyophyllaceae</taxon>
        <taxon>Hypsizygus</taxon>
    </lineage>
</organism>
<protein>
    <submittedName>
        <fullName evidence="2">Uncharacterized protein</fullName>
    </submittedName>
</protein>
<proteinExistence type="predicted"/>
<evidence type="ECO:0000313" key="2">
    <source>
        <dbReference type="EMBL" id="RDB30731.1"/>
    </source>
</evidence>
<evidence type="ECO:0000313" key="3">
    <source>
        <dbReference type="Proteomes" id="UP000076154"/>
    </source>
</evidence>
<dbReference type="OrthoDB" id="3063120at2759"/>
<accession>A0A369K7Z7</accession>
<comment type="caution">
    <text evidence="2">The sequence shown here is derived from an EMBL/GenBank/DDBJ whole genome shotgun (WGS) entry which is preliminary data.</text>
</comment>
<feature type="region of interest" description="Disordered" evidence="1">
    <location>
        <begin position="157"/>
        <end position="263"/>
    </location>
</feature>
<dbReference type="InParanoid" id="A0A369K7Z7"/>
<dbReference type="AlphaFoldDB" id="A0A369K7Z7"/>